<evidence type="ECO:0000256" key="4">
    <source>
        <dbReference type="SAM" id="Phobius"/>
    </source>
</evidence>
<dbReference type="PROSITE" id="PS51635">
    <property type="entry name" value="PNPLA"/>
    <property type="match status" value="1"/>
</dbReference>
<keyword evidence="2 3" id="KW-0443">Lipid metabolism</keyword>
<evidence type="ECO:0000256" key="2">
    <source>
        <dbReference type="ARBA" id="ARBA00023098"/>
    </source>
</evidence>
<accession>A9KFZ0</accession>
<comment type="caution">
    <text evidence="3">Lacks conserved residue(s) required for the propagation of feature annotation.</text>
</comment>
<feature type="short sequence motif" description="DGA/G" evidence="3">
    <location>
        <begin position="203"/>
        <end position="205"/>
    </location>
</feature>
<feature type="domain" description="PNPLA" evidence="5">
    <location>
        <begin position="24"/>
        <end position="216"/>
    </location>
</feature>
<reference evidence="6 7" key="1">
    <citation type="journal article" date="2009" name="Infect. Immun.">
        <title>Comparative genomics reveal extensive transposon-mediated genomic plasticity and diversity among potential effector proteins within the genus Coxiella.</title>
        <authorList>
            <person name="Beare P.A."/>
            <person name="Unsworth N."/>
            <person name="Andoh M."/>
            <person name="Voth D.E."/>
            <person name="Omsland A."/>
            <person name="Gilk S.D."/>
            <person name="Williams K.P."/>
            <person name="Sobral B.W."/>
            <person name="Kupko J.J.III."/>
            <person name="Porcella S.F."/>
            <person name="Samuel J.E."/>
            <person name="Heinzen R.A."/>
        </authorList>
    </citation>
    <scope>NUCLEOTIDE SEQUENCE [LARGE SCALE GENOMIC DNA]</scope>
    <source>
        <strain evidence="6 7">Dugway 5J108-111</strain>
    </source>
</reference>
<sequence>MPLSDDVHVAHRPIPKGVKIIRILSLNGGGIRGILTAHVLQYLEKVTGKPISKLFDFVMCTSTGCLIAAQLLTPDANGNPRFTAAEVLKNYDRQARAIFRNPLSHKIISLGGFLGPEYSNRRKEQILKRHLGSILFAQLLLPTVVTAYSLKERAPRLFKSYSEEARHYYLWAVLNAATSAPIFFPAMVLRSIRDKYPEDIIIDGGIYAPNPSLTGLAQAFVRYPKSDYLLVSIGTGHHIPSVSSKQATHWGILGWWRSLLLMLFNAQSIDANRVLSNIDESDVLGRRLDYYYFSVAIATDSEFIDNISSENIKRLNAYGEKLVEENRFQLDQLAKRLSNE</sequence>
<evidence type="ECO:0000259" key="5">
    <source>
        <dbReference type="PROSITE" id="PS51635"/>
    </source>
</evidence>
<dbReference type="EMBL" id="CP000733">
    <property type="protein sequence ID" value="ABS78443.1"/>
    <property type="molecule type" value="Genomic_DNA"/>
</dbReference>
<name>A9KFZ0_COXBN</name>
<dbReference type="GO" id="GO:0004620">
    <property type="term" value="F:phospholipase activity"/>
    <property type="evidence" value="ECO:0007669"/>
    <property type="project" value="TreeGrafter"/>
</dbReference>
<feature type="active site" description="Nucleophile" evidence="3">
    <location>
        <position position="62"/>
    </location>
</feature>
<organism evidence="6 7">
    <name type="scientific">Coxiella burnetii (strain Dugway 5J108-111)</name>
    <dbReference type="NCBI Taxonomy" id="434922"/>
    <lineage>
        <taxon>Bacteria</taxon>
        <taxon>Pseudomonadati</taxon>
        <taxon>Pseudomonadota</taxon>
        <taxon>Gammaproteobacteria</taxon>
        <taxon>Legionellales</taxon>
        <taxon>Coxiellaceae</taxon>
        <taxon>Coxiella</taxon>
    </lineage>
</organism>
<dbReference type="GO" id="GO:0016042">
    <property type="term" value="P:lipid catabolic process"/>
    <property type="evidence" value="ECO:0007669"/>
    <property type="project" value="UniProtKB-UniRule"/>
</dbReference>
<evidence type="ECO:0000313" key="7">
    <source>
        <dbReference type="Proteomes" id="UP000008555"/>
    </source>
</evidence>
<dbReference type="PANTHER" id="PTHR32176:SF92">
    <property type="entry name" value="XYLOSE ISOMERASE"/>
    <property type="match status" value="1"/>
</dbReference>
<dbReference type="InterPro" id="IPR002641">
    <property type="entry name" value="PNPLA_dom"/>
</dbReference>
<feature type="transmembrane region" description="Helical" evidence="4">
    <location>
        <begin position="131"/>
        <end position="148"/>
    </location>
</feature>
<evidence type="ECO:0000256" key="3">
    <source>
        <dbReference type="PROSITE-ProRule" id="PRU01161"/>
    </source>
</evidence>
<dbReference type="Pfam" id="PF01734">
    <property type="entry name" value="Patatin"/>
    <property type="match status" value="1"/>
</dbReference>
<dbReference type="PANTHER" id="PTHR32176">
    <property type="entry name" value="XYLOSE ISOMERASE"/>
    <property type="match status" value="1"/>
</dbReference>
<dbReference type="KEGG" id="cbd:CBUD_0952"/>
<keyword evidence="4" id="KW-1133">Transmembrane helix</keyword>
<evidence type="ECO:0000313" key="6">
    <source>
        <dbReference type="EMBL" id="ABS78443.1"/>
    </source>
</evidence>
<dbReference type="SUPFAM" id="SSF52151">
    <property type="entry name" value="FabD/lysophospholipase-like"/>
    <property type="match status" value="1"/>
</dbReference>
<dbReference type="CDD" id="cd07199">
    <property type="entry name" value="Pat17_PNPLA8_PNPLA9_like"/>
    <property type="match status" value="1"/>
</dbReference>
<feature type="active site" description="Proton acceptor" evidence="3">
    <location>
        <position position="203"/>
    </location>
</feature>
<comment type="similarity">
    <text evidence="1">Belongs to the patatin family.</text>
</comment>
<protein>
    <submittedName>
        <fullName evidence="6">Patatin-like protein</fullName>
    </submittedName>
</protein>
<dbReference type="Gene3D" id="3.40.1090.10">
    <property type="entry name" value="Cytosolic phospholipase A2 catalytic domain"/>
    <property type="match status" value="1"/>
</dbReference>
<dbReference type="InterPro" id="IPR016035">
    <property type="entry name" value="Acyl_Trfase/lysoPLipase"/>
</dbReference>
<feature type="transmembrane region" description="Helical" evidence="4">
    <location>
        <begin position="168"/>
        <end position="189"/>
    </location>
</feature>
<gene>
    <name evidence="6" type="ordered locus">CBUD_0952</name>
</gene>
<evidence type="ECO:0000256" key="1">
    <source>
        <dbReference type="ARBA" id="ARBA00010240"/>
    </source>
</evidence>
<dbReference type="HOGENOM" id="CLU_000288_144_9_6"/>
<dbReference type="RefSeq" id="WP_011996849.1">
    <property type="nucleotide sequence ID" value="NC_009727.1"/>
</dbReference>
<keyword evidence="4" id="KW-0472">Membrane</keyword>
<dbReference type="GO" id="GO:0047372">
    <property type="term" value="F:monoacylglycerol lipase activity"/>
    <property type="evidence" value="ECO:0007669"/>
    <property type="project" value="TreeGrafter"/>
</dbReference>
<dbReference type="Proteomes" id="UP000008555">
    <property type="component" value="Chromosome"/>
</dbReference>
<proteinExistence type="inferred from homology"/>
<keyword evidence="3" id="KW-0442">Lipid degradation</keyword>
<dbReference type="AlphaFoldDB" id="A9KFZ0"/>
<keyword evidence="4" id="KW-0812">Transmembrane</keyword>
<keyword evidence="3" id="KW-0378">Hydrolase</keyword>
<feature type="short sequence motif" description="GXGXXG" evidence="3">
    <location>
        <begin position="28"/>
        <end position="33"/>
    </location>
</feature>